<dbReference type="PROSITE" id="PS50983">
    <property type="entry name" value="FE_B12_PBP"/>
    <property type="match status" value="1"/>
</dbReference>
<dbReference type="Proteomes" id="UP000078389">
    <property type="component" value="Unassembled WGS sequence"/>
</dbReference>
<keyword evidence="3" id="KW-0813">Transport</keyword>
<evidence type="ECO:0000313" key="8">
    <source>
        <dbReference type="EMBL" id="OAM74583.1"/>
    </source>
</evidence>
<evidence type="ECO:0000256" key="5">
    <source>
        <dbReference type="ARBA" id="ARBA00022729"/>
    </source>
</evidence>
<feature type="signal peptide" evidence="6">
    <location>
        <begin position="1"/>
        <end position="22"/>
    </location>
</feature>
<protein>
    <submittedName>
        <fullName evidence="8">Preprotein translocase YidC</fullName>
    </submittedName>
</protein>
<sequence>MPGYKSLVTALLIAALGLPALAQETRSYTDDSGRVVDIPADPQRIVSLHDVSLTLPLLELGVIPVGSHGRTTAQGEPFIRSSAVLTGIDFNNSTIEFVGNLPADVEAIAALEPDLILTTPWQTAPVDQLATIAPTIVLDSAVRNEFAMHDVLADITGTQDRLAILKTRYDGQIAQIKRLIDTGDIRVNVIQGVDGQLAVWRTYGALGKVLRDAGFTFPARVDAIEEGQFERLSAEALPEMDADFIFVTYRTDTLETPADAIAHLEAVMPGFCDFLFACRNNQMILIPREEASAASYYGLGALAYMTISHISGRNFERKAD</sequence>
<keyword evidence="4" id="KW-0406">Ion transport</keyword>
<evidence type="ECO:0000259" key="7">
    <source>
        <dbReference type="PROSITE" id="PS50983"/>
    </source>
</evidence>
<evidence type="ECO:0000256" key="1">
    <source>
        <dbReference type="ARBA" id="ARBA00004196"/>
    </source>
</evidence>
<comment type="subcellular location">
    <subcellularLocation>
        <location evidence="1">Cell envelope</location>
    </subcellularLocation>
</comment>
<dbReference type="GO" id="GO:0030288">
    <property type="term" value="C:outer membrane-bounded periplasmic space"/>
    <property type="evidence" value="ECO:0007669"/>
    <property type="project" value="TreeGrafter"/>
</dbReference>
<feature type="chain" id="PRO_5008088138" evidence="6">
    <location>
        <begin position="23"/>
        <end position="320"/>
    </location>
</feature>
<dbReference type="Pfam" id="PF01497">
    <property type="entry name" value="Peripla_BP_2"/>
    <property type="match status" value="1"/>
</dbReference>
<evidence type="ECO:0000256" key="2">
    <source>
        <dbReference type="ARBA" id="ARBA00008814"/>
    </source>
</evidence>
<reference evidence="8 9" key="1">
    <citation type="submission" date="2016-03" db="EMBL/GenBank/DDBJ databases">
        <title>Genome sequencing of Devosia sp. S37.</title>
        <authorList>
            <person name="Mohd Nor M."/>
        </authorList>
    </citation>
    <scope>NUCLEOTIDE SEQUENCE [LARGE SCALE GENOMIC DNA]</scope>
    <source>
        <strain evidence="8 9">S37</strain>
    </source>
</reference>
<evidence type="ECO:0000256" key="6">
    <source>
        <dbReference type="SAM" id="SignalP"/>
    </source>
</evidence>
<organism evidence="8 9">
    <name type="scientific">Devosia elaeis</name>
    <dbReference type="NCBI Taxonomy" id="1770058"/>
    <lineage>
        <taxon>Bacteria</taxon>
        <taxon>Pseudomonadati</taxon>
        <taxon>Pseudomonadota</taxon>
        <taxon>Alphaproteobacteria</taxon>
        <taxon>Hyphomicrobiales</taxon>
        <taxon>Devosiaceae</taxon>
        <taxon>Devosia</taxon>
    </lineage>
</organism>
<comment type="similarity">
    <text evidence="2">Belongs to the bacterial solute-binding protein 8 family.</text>
</comment>
<dbReference type="AlphaFoldDB" id="A0A178HP15"/>
<proteinExistence type="inferred from homology"/>
<dbReference type="InterPro" id="IPR051313">
    <property type="entry name" value="Bact_iron-sidero_bind"/>
</dbReference>
<dbReference type="Gene3D" id="3.40.50.1980">
    <property type="entry name" value="Nitrogenase molybdenum iron protein domain"/>
    <property type="match status" value="2"/>
</dbReference>
<comment type="caution">
    <text evidence="8">The sequence shown here is derived from an EMBL/GenBank/DDBJ whole genome shotgun (WGS) entry which is preliminary data.</text>
</comment>
<dbReference type="STRING" id="1770058.A3840_15715"/>
<keyword evidence="4" id="KW-0408">Iron</keyword>
<name>A0A178HP15_9HYPH</name>
<feature type="domain" description="Fe/B12 periplasmic-binding" evidence="7">
    <location>
        <begin position="45"/>
        <end position="318"/>
    </location>
</feature>
<keyword evidence="9" id="KW-1185">Reference proteome</keyword>
<gene>
    <name evidence="8" type="ORF">A3840_15715</name>
</gene>
<dbReference type="GO" id="GO:1901678">
    <property type="term" value="P:iron coordination entity transport"/>
    <property type="evidence" value="ECO:0007669"/>
    <property type="project" value="UniProtKB-ARBA"/>
</dbReference>
<dbReference type="InterPro" id="IPR002491">
    <property type="entry name" value="ABC_transptr_periplasmic_BD"/>
</dbReference>
<dbReference type="SUPFAM" id="SSF53807">
    <property type="entry name" value="Helical backbone' metal receptor"/>
    <property type="match status" value="1"/>
</dbReference>
<accession>A0A178HP15</accession>
<evidence type="ECO:0000313" key="9">
    <source>
        <dbReference type="Proteomes" id="UP000078389"/>
    </source>
</evidence>
<dbReference type="OrthoDB" id="9793175at2"/>
<dbReference type="PANTHER" id="PTHR30532:SF25">
    <property type="entry name" value="IRON(III) DICITRATE-BINDING PERIPLASMIC PROTEIN"/>
    <property type="match status" value="1"/>
</dbReference>
<evidence type="ECO:0000256" key="3">
    <source>
        <dbReference type="ARBA" id="ARBA00022448"/>
    </source>
</evidence>
<evidence type="ECO:0000256" key="4">
    <source>
        <dbReference type="ARBA" id="ARBA00022496"/>
    </source>
</evidence>
<dbReference type="PANTHER" id="PTHR30532">
    <property type="entry name" value="IRON III DICITRATE-BINDING PERIPLASMIC PROTEIN"/>
    <property type="match status" value="1"/>
</dbReference>
<keyword evidence="4" id="KW-0410">Iron transport</keyword>
<dbReference type="RefSeq" id="WP_067458919.1">
    <property type="nucleotide sequence ID" value="NZ_LVVY01000119.1"/>
</dbReference>
<keyword evidence="5 6" id="KW-0732">Signal</keyword>
<dbReference type="EMBL" id="LVVY01000119">
    <property type="protein sequence ID" value="OAM74583.1"/>
    <property type="molecule type" value="Genomic_DNA"/>
</dbReference>